<dbReference type="PIRSF" id="PIRSF000654">
    <property type="entry name" value="Integrin-linked_kinase"/>
    <property type="match status" value="1"/>
</dbReference>
<dbReference type="SMART" id="SM00220">
    <property type="entry name" value="S_TKc"/>
    <property type="match status" value="1"/>
</dbReference>
<dbReference type="PANTHER" id="PTHR44329:SF288">
    <property type="entry name" value="MITOGEN-ACTIVATED PROTEIN KINASE KINASE KINASE 20"/>
    <property type="match status" value="1"/>
</dbReference>
<evidence type="ECO:0000256" key="3">
    <source>
        <dbReference type="ARBA" id="ARBA00022777"/>
    </source>
</evidence>
<dbReference type="InterPro" id="IPR008271">
    <property type="entry name" value="Ser/Thr_kinase_AS"/>
</dbReference>
<dbReference type="InterPro" id="IPR001245">
    <property type="entry name" value="Ser-Thr/Tyr_kinase_cat_dom"/>
</dbReference>
<dbReference type="VEuPathDB" id="FungiDB:AeMF1_019264"/>
<comment type="caution">
    <text evidence="6">The sequence shown here is derived from an EMBL/GenBank/DDBJ whole genome shotgun (WGS) entry which is preliminary data.</text>
</comment>
<keyword evidence="4" id="KW-0067">ATP-binding</keyword>
<dbReference type="GO" id="GO:0004674">
    <property type="term" value="F:protein serine/threonine kinase activity"/>
    <property type="evidence" value="ECO:0007669"/>
    <property type="project" value="TreeGrafter"/>
</dbReference>
<accession>A0A6G0W963</accession>
<dbReference type="PRINTS" id="PR00109">
    <property type="entry name" value="TYRKINASE"/>
</dbReference>
<keyword evidence="2" id="KW-0547">Nucleotide-binding</keyword>
<dbReference type="GO" id="GO:0005524">
    <property type="term" value="F:ATP binding"/>
    <property type="evidence" value="ECO:0007669"/>
    <property type="project" value="UniProtKB-KW"/>
</dbReference>
<keyword evidence="1" id="KW-0808">Transferase</keyword>
<protein>
    <recommendedName>
        <fullName evidence="5">Protein kinase domain-containing protein</fullName>
    </recommendedName>
</protein>
<dbReference type="Gene3D" id="1.10.510.10">
    <property type="entry name" value="Transferase(Phosphotransferase) domain 1"/>
    <property type="match status" value="1"/>
</dbReference>
<evidence type="ECO:0000259" key="5">
    <source>
        <dbReference type="PROSITE" id="PS50011"/>
    </source>
</evidence>
<organism evidence="6 7">
    <name type="scientific">Aphanomyces euteiches</name>
    <dbReference type="NCBI Taxonomy" id="100861"/>
    <lineage>
        <taxon>Eukaryota</taxon>
        <taxon>Sar</taxon>
        <taxon>Stramenopiles</taxon>
        <taxon>Oomycota</taxon>
        <taxon>Saprolegniomycetes</taxon>
        <taxon>Saprolegniales</taxon>
        <taxon>Verrucalvaceae</taxon>
        <taxon>Aphanomyces</taxon>
    </lineage>
</organism>
<dbReference type="InterPro" id="IPR051681">
    <property type="entry name" value="Ser/Thr_Kinases-Pseudokinases"/>
</dbReference>
<dbReference type="AlphaFoldDB" id="A0A6G0W963"/>
<evidence type="ECO:0000256" key="4">
    <source>
        <dbReference type="ARBA" id="ARBA00022840"/>
    </source>
</evidence>
<dbReference type="PROSITE" id="PS00108">
    <property type="entry name" value="PROTEIN_KINASE_ST"/>
    <property type="match status" value="1"/>
</dbReference>
<proteinExistence type="predicted"/>
<evidence type="ECO:0000256" key="1">
    <source>
        <dbReference type="ARBA" id="ARBA00022679"/>
    </source>
</evidence>
<keyword evidence="7" id="KW-1185">Reference proteome</keyword>
<dbReference type="EMBL" id="VJMJ01000296">
    <property type="protein sequence ID" value="KAF0723741.1"/>
    <property type="molecule type" value="Genomic_DNA"/>
</dbReference>
<dbReference type="Proteomes" id="UP000481153">
    <property type="component" value="Unassembled WGS sequence"/>
</dbReference>
<evidence type="ECO:0000313" key="7">
    <source>
        <dbReference type="Proteomes" id="UP000481153"/>
    </source>
</evidence>
<dbReference type="PROSITE" id="PS50011">
    <property type="entry name" value="PROTEIN_KINASE_DOM"/>
    <property type="match status" value="1"/>
</dbReference>
<evidence type="ECO:0000313" key="6">
    <source>
        <dbReference type="EMBL" id="KAF0723741.1"/>
    </source>
</evidence>
<name>A0A6G0W963_9STRA</name>
<dbReference type="Gene3D" id="3.30.200.20">
    <property type="entry name" value="Phosphorylase Kinase, domain 1"/>
    <property type="match status" value="1"/>
</dbReference>
<evidence type="ECO:0000256" key="2">
    <source>
        <dbReference type="ARBA" id="ARBA00022741"/>
    </source>
</evidence>
<dbReference type="PANTHER" id="PTHR44329">
    <property type="entry name" value="SERINE/THREONINE-PROTEIN KINASE TNNI3K-RELATED"/>
    <property type="match status" value="1"/>
</dbReference>
<dbReference type="InterPro" id="IPR011009">
    <property type="entry name" value="Kinase-like_dom_sf"/>
</dbReference>
<reference evidence="6 7" key="1">
    <citation type="submission" date="2019-07" db="EMBL/GenBank/DDBJ databases">
        <title>Genomics analysis of Aphanomyces spp. identifies a new class of oomycete effector associated with host adaptation.</title>
        <authorList>
            <person name="Gaulin E."/>
        </authorList>
    </citation>
    <scope>NUCLEOTIDE SEQUENCE [LARGE SCALE GENOMIC DNA]</scope>
    <source>
        <strain evidence="6 7">ATCC 201684</strain>
    </source>
</reference>
<gene>
    <name evidence="6" type="ORF">Ae201684_017413</name>
</gene>
<feature type="domain" description="Protein kinase" evidence="5">
    <location>
        <begin position="31"/>
        <end position="281"/>
    </location>
</feature>
<keyword evidence="3" id="KW-0418">Kinase</keyword>
<sequence>MAKETKTLNSDYGNMLEPWMLSMDDVQFDPSNLNSIIGQDTVGTVFKGSYHGEAVAVKQFHSINQVDSVELKELIANEIKVWAKISHEPYILTLIGLCKVPRPILVTELCQTNIRRYVRDWPETLLPMVYQFAKGLATIHNANVIHRDLKGDNVLVTAQKTVAIADFGLSRDGNATMMDDDQVRGTLNWMSPEQYFKPQSVTTKSDIWSFGMTLWEILNNETPYRECSEYEFKDIFQSDDDRPEKPQELAPMLEPLWSLITKCWQLDPHARPSAVEIVAFFEDHYNSQL</sequence>
<dbReference type="Pfam" id="PF07714">
    <property type="entry name" value="PK_Tyr_Ser-Thr"/>
    <property type="match status" value="1"/>
</dbReference>
<dbReference type="InterPro" id="IPR000719">
    <property type="entry name" value="Prot_kinase_dom"/>
</dbReference>
<dbReference type="SUPFAM" id="SSF56112">
    <property type="entry name" value="Protein kinase-like (PK-like)"/>
    <property type="match status" value="1"/>
</dbReference>